<accession>A0A4U1IDV7</accession>
<dbReference type="EMBL" id="SWJE01000002">
    <property type="protein sequence ID" value="TKC91842.1"/>
    <property type="molecule type" value="Genomic_DNA"/>
</dbReference>
<keyword evidence="3" id="KW-1185">Reference proteome</keyword>
<proteinExistence type="predicted"/>
<dbReference type="AlphaFoldDB" id="A0A4U1IDV7"/>
<name>A0A4U1IDV7_9BURK</name>
<gene>
    <name evidence="2" type="ORF">FAZ69_03470</name>
</gene>
<dbReference type="Proteomes" id="UP000305539">
    <property type="component" value="Unassembled WGS sequence"/>
</dbReference>
<feature type="compositionally biased region" description="Basic residues" evidence="1">
    <location>
        <begin position="51"/>
        <end position="61"/>
    </location>
</feature>
<comment type="caution">
    <text evidence="2">The sequence shown here is derived from an EMBL/GenBank/DDBJ whole genome shotgun (WGS) entry which is preliminary data.</text>
</comment>
<organism evidence="2 3">
    <name type="scientific">Trinickia terrae</name>
    <dbReference type="NCBI Taxonomy" id="2571161"/>
    <lineage>
        <taxon>Bacteria</taxon>
        <taxon>Pseudomonadati</taxon>
        <taxon>Pseudomonadota</taxon>
        <taxon>Betaproteobacteria</taxon>
        <taxon>Burkholderiales</taxon>
        <taxon>Burkholderiaceae</taxon>
        <taxon>Trinickia</taxon>
    </lineage>
</organism>
<evidence type="ECO:0000313" key="2">
    <source>
        <dbReference type="EMBL" id="TKC91842.1"/>
    </source>
</evidence>
<reference evidence="2 3" key="1">
    <citation type="submission" date="2019-04" db="EMBL/GenBank/DDBJ databases">
        <title>Trinickia sp. 7GSK02, isolated from subtropical forest soil.</title>
        <authorList>
            <person name="Gao Z.-H."/>
            <person name="Qiu L.-H."/>
        </authorList>
    </citation>
    <scope>NUCLEOTIDE SEQUENCE [LARGE SCALE GENOMIC DNA]</scope>
    <source>
        <strain evidence="2 3">7GSK02</strain>
    </source>
</reference>
<sequence>MEPRLTPTGAQGCRGWIDTGAAIRTRREVYGKNGDVLLVTNPIPSPSGTAARRRRGRRRRWSPTGARASR</sequence>
<evidence type="ECO:0000313" key="3">
    <source>
        <dbReference type="Proteomes" id="UP000305539"/>
    </source>
</evidence>
<evidence type="ECO:0000256" key="1">
    <source>
        <dbReference type="SAM" id="MobiDB-lite"/>
    </source>
</evidence>
<feature type="region of interest" description="Disordered" evidence="1">
    <location>
        <begin position="41"/>
        <end position="70"/>
    </location>
</feature>
<protein>
    <submittedName>
        <fullName evidence="2">Uncharacterized protein</fullName>
    </submittedName>
</protein>